<evidence type="ECO:0000313" key="2">
    <source>
        <dbReference type="Proteomes" id="UP000249661"/>
    </source>
</evidence>
<organism evidence="1 2">
    <name type="scientific">Aspergillus aculeatinus CBS 121060</name>
    <dbReference type="NCBI Taxonomy" id="1448322"/>
    <lineage>
        <taxon>Eukaryota</taxon>
        <taxon>Fungi</taxon>
        <taxon>Dikarya</taxon>
        <taxon>Ascomycota</taxon>
        <taxon>Pezizomycotina</taxon>
        <taxon>Eurotiomycetes</taxon>
        <taxon>Eurotiomycetidae</taxon>
        <taxon>Eurotiales</taxon>
        <taxon>Aspergillaceae</taxon>
        <taxon>Aspergillus</taxon>
        <taxon>Aspergillus subgen. Circumdati</taxon>
    </lineage>
</organism>
<gene>
    <name evidence="1" type="ORF">BO66DRAFT_390529</name>
</gene>
<sequence length="97" mass="11057">MSHIFFPTFSFLHTPLPLSQHHNPSTSPFPARYLFISKTKTTTTEHQLPRSRPTLKLKPQHLHHQPTDQPTNQTSKQATEMTTTAKHAQATLIFLCA</sequence>
<accession>A0ACD1HE05</accession>
<dbReference type="Proteomes" id="UP000249661">
    <property type="component" value="Unassembled WGS sequence"/>
</dbReference>
<protein>
    <submittedName>
        <fullName evidence="1">Uncharacterized protein</fullName>
    </submittedName>
</protein>
<evidence type="ECO:0000313" key="1">
    <source>
        <dbReference type="EMBL" id="RAH71669.1"/>
    </source>
</evidence>
<reference evidence="1" key="1">
    <citation type="submission" date="2018-02" db="EMBL/GenBank/DDBJ databases">
        <title>The genomes of Aspergillus section Nigri reveals drivers in fungal speciation.</title>
        <authorList>
            <consortium name="DOE Joint Genome Institute"/>
            <person name="Vesth T.C."/>
            <person name="Nybo J."/>
            <person name="Theobald S."/>
            <person name="Brandl J."/>
            <person name="Frisvad J.C."/>
            <person name="Nielsen K.F."/>
            <person name="Lyhne E.K."/>
            <person name="Kogle M.E."/>
            <person name="Kuo A."/>
            <person name="Riley R."/>
            <person name="Clum A."/>
            <person name="Nolan M."/>
            <person name="Lipzen A."/>
            <person name="Salamov A."/>
            <person name="Henrissat B."/>
            <person name="Wiebenga A."/>
            <person name="De vries R.P."/>
            <person name="Grigoriev I.V."/>
            <person name="Mortensen U.H."/>
            <person name="Andersen M.R."/>
            <person name="Baker S.E."/>
        </authorList>
    </citation>
    <scope>NUCLEOTIDE SEQUENCE</scope>
    <source>
        <strain evidence="1">CBS 121060</strain>
    </source>
</reference>
<name>A0ACD1HE05_9EURO</name>
<proteinExistence type="predicted"/>
<dbReference type="EMBL" id="KZ824947">
    <property type="protein sequence ID" value="RAH71669.1"/>
    <property type="molecule type" value="Genomic_DNA"/>
</dbReference>
<keyword evidence="2" id="KW-1185">Reference proteome</keyword>